<dbReference type="Pfam" id="PF00384">
    <property type="entry name" value="Molybdopterin"/>
    <property type="match status" value="1"/>
</dbReference>
<dbReference type="EMBL" id="JALBUF010000022">
    <property type="protein sequence ID" value="MCI0184713.1"/>
    <property type="molecule type" value="Genomic_DNA"/>
</dbReference>
<protein>
    <submittedName>
        <fullName evidence="5">Assimilatory nitrate reductase catalytic subunit</fullName>
        <ecNumber evidence="5">1.7.99.4</ecNumber>
    </submittedName>
</protein>
<evidence type="ECO:0000256" key="3">
    <source>
        <dbReference type="ARBA" id="ARBA00023014"/>
    </source>
</evidence>
<dbReference type="InterPro" id="IPR006656">
    <property type="entry name" value="Mopterin_OxRdtase"/>
</dbReference>
<dbReference type="SUPFAM" id="SSF53706">
    <property type="entry name" value="Formate dehydrogenase/DMSO reductase, domains 1-3"/>
    <property type="match status" value="1"/>
</dbReference>
<dbReference type="PANTHER" id="PTHR43105:SF10">
    <property type="entry name" value="NADH-QUINONE OXIDOREDUCTASE SUBUNIT G"/>
    <property type="match status" value="1"/>
</dbReference>
<name>A0A9X1VB10_9BACL</name>
<keyword evidence="1" id="KW-0479">Metal-binding</keyword>
<dbReference type="Proteomes" id="UP001139263">
    <property type="component" value="Unassembled WGS sequence"/>
</dbReference>
<evidence type="ECO:0000256" key="2">
    <source>
        <dbReference type="ARBA" id="ARBA00023004"/>
    </source>
</evidence>
<keyword evidence="6" id="KW-1185">Reference proteome</keyword>
<sequence>MPIYGSGSLSNEEAYLLGKFARTVLKTKPIDYNGRYCMAAAATAMNQAFGLDRGSLFPAEDIAHTDFLILVGSNVAECQPTLLQYLQSMRIRGGILAVLDPRESKTGTFADLHVQLVPGSDLALIKGLICHWPVAGMT</sequence>
<dbReference type="AlphaFoldDB" id="A0A9X1VB10"/>
<dbReference type="Gene3D" id="3.40.50.740">
    <property type="match status" value="1"/>
</dbReference>
<keyword evidence="5" id="KW-0560">Oxidoreductase</keyword>
<proteinExistence type="predicted"/>
<keyword evidence="2" id="KW-0408">Iron</keyword>
<dbReference type="Gene3D" id="3.40.228.10">
    <property type="entry name" value="Dimethylsulfoxide Reductase, domain 2"/>
    <property type="match status" value="1"/>
</dbReference>
<evidence type="ECO:0000313" key="6">
    <source>
        <dbReference type="Proteomes" id="UP001139263"/>
    </source>
</evidence>
<gene>
    <name evidence="5" type="primary">nasC</name>
    <name evidence="5" type="ORF">MM817_03010</name>
</gene>
<dbReference type="GO" id="GO:0003954">
    <property type="term" value="F:NADH dehydrogenase activity"/>
    <property type="evidence" value="ECO:0007669"/>
    <property type="project" value="TreeGrafter"/>
</dbReference>
<dbReference type="EC" id="1.7.99.4" evidence="5"/>
<comment type="caution">
    <text evidence="5">The sequence shown here is derived from an EMBL/GenBank/DDBJ whole genome shotgun (WGS) entry which is preliminary data.</text>
</comment>
<dbReference type="InterPro" id="IPR050123">
    <property type="entry name" value="Prok_molybdopt-oxidoreductase"/>
</dbReference>
<dbReference type="GO" id="GO:0051536">
    <property type="term" value="F:iron-sulfur cluster binding"/>
    <property type="evidence" value="ECO:0007669"/>
    <property type="project" value="UniProtKB-KW"/>
</dbReference>
<evidence type="ECO:0000313" key="5">
    <source>
        <dbReference type="EMBL" id="MCI0184713.1"/>
    </source>
</evidence>
<evidence type="ECO:0000259" key="4">
    <source>
        <dbReference type="Pfam" id="PF00384"/>
    </source>
</evidence>
<organism evidence="5 6">
    <name type="scientific">Sulfoacidibacillus ferrooxidans</name>
    <dbReference type="NCBI Taxonomy" id="2005001"/>
    <lineage>
        <taxon>Bacteria</taxon>
        <taxon>Bacillati</taxon>
        <taxon>Bacillota</taxon>
        <taxon>Bacilli</taxon>
        <taxon>Bacillales</taxon>
        <taxon>Alicyclobacillaceae</taxon>
        <taxon>Sulfoacidibacillus</taxon>
    </lineage>
</organism>
<dbReference type="GO" id="GO:0046872">
    <property type="term" value="F:metal ion binding"/>
    <property type="evidence" value="ECO:0007669"/>
    <property type="project" value="UniProtKB-KW"/>
</dbReference>
<accession>A0A9X1VB10</accession>
<reference evidence="5" key="1">
    <citation type="submission" date="2022-03" db="EMBL/GenBank/DDBJ databases">
        <title>Draft Genome Sequence of Firmicute Strain S0AB, a Heterotrophic Iron/Sulfur-Oxidizing Extreme Acidophile.</title>
        <authorList>
            <person name="Vergara E."/>
            <person name="Pakostova E."/>
            <person name="Johnson D.B."/>
            <person name="Holmes D.S."/>
        </authorList>
    </citation>
    <scope>NUCLEOTIDE SEQUENCE</scope>
    <source>
        <strain evidence="5">S0AB</strain>
    </source>
</reference>
<dbReference type="PANTHER" id="PTHR43105">
    <property type="entry name" value="RESPIRATORY NITRATE REDUCTASE"/>
    <property type="match status" value="1"/>
</dbReference>
<dbReference type="GO" id="GO:0016020">
    <property type="term" value="C:membrane"/>
    <property type="evidence" value="ECO:0007669"/>
    <property type="project" value="TreeGrafter"/>
</dbReference>
<keyword evidence="3" id="KW-0411">Iron-sulfur</keyword>
<dbReference type="GO" id="GO:0022904">
    <property type="term" value="P:respiratory electron transport chain"/>
    <property type="evidence" value="ECO:0007669"/>
    <property type="project" value="TreeGrafter"/>
</dbReference>
<evidence type="ECO:0000256" key="1">
    <source>
        <dbReference type="ARBA" id="ARBA00022723"/>
    </source>
</evidence>
<feature type="domain" description="Molybdopterin oxidoreductase" evidence="4">
    <location>
        <begin position="4"/>
        <end position="126"/>
    </location>
</feature>